<keyword evidence="2" id="KW-1185">Reference proteome</keyword>
<dbReference type="EMBL" id="JBEPLZ010000022">
    <property type="protein sequence ID" value="MET3572829.1"/>
    <property type="molecule type" value="Genomic_DNA"/>
</dbReference>
<dbReference type="Proteomes" id="UP001549200">
    <property type="component" value="Unassembled WGS sequence"/>
</dbReference>
<comment type="caution">
    <text evidence="1">The sequence shown here is derived from an EMBL/GenBank/DDBJ whole genome shotgun (WGS) entry which is preliminary data.</text>
</comment>
<accession>A0ABV2G3Z6</accession>
<name>A0ABV2G3Z6_9FIRM</name>
<protein>
    <submittedName>
        <fullName evidence="1">Uncharacterized protein</fullName>
    </submittedName>
</protein>
<evidence type="ECO:0000313" key="2">
    <source>
        <dbReference type="Proteomes" id="UP001549200"/>
    </source>
</evidence>
<sequence length="54" mass="5964">MDLFIQGQMAAERIKAAQEYVSSAKYVDYDVAFGILGIKKRAQKEVGDEASIPL</sequence>
<gene>
    <name evidence="1" type="ORF">ABID13_004486</name>
</gene>
<organism evidence="1 2">
    <name type="scientific">Enterocloster citroniae</name>
    <dbReference type="NCBI Taxonomy" id="358743"/>
    <lineage>
        <taxon>Bacteria</taxon>
        <taxon>Bacillati</taxon>
        <taxon>Bacillota</taxon>
        <taxon>Clostridia</taxon>
        <taxon>Lachnospirales</taxon>
        <taxon>Lachnospiraceae</taxon>
        <taxon>Enterocloster</taxon>
    </lineage>
</organism>
<proteinExistence type="predicted"/>
<reference evidence="1 2" key="1">
    <citation type="submission" date="2024-06" db="EMBL/GenBank/DDBJ databases">
        <title>Genomic Encyclopedia of Type Strains, Phase IV (KMG-IV): sequencing the most valuable type-strain genomes for metagenomic binning, comparative biology and taxonomic classification.</title>
        <authorList>
            <person name="Goeker M."/>
        </authorList>
    </citation>
    <scope>NUCLEOTIDE SEQUENCE [LARGE SCALE GENOMIC DNA]</scope>
    <source>
        <strain evidence="1 2">DSM 19261</strain>
    </source>
</reference>
<evidence type="ECO:0000313" key="1">
    <source>
        <dbReference type="EMBL" id="MET3572829.1"/>
    </source>
</evidence>